<accession>A0A0B2W4H0</accession>
<evidence type="ECO:0000256" key="5">
    <source>
        <dbReference type="RuleBase" id="RU003718"/>
    </source>
</evidence>
<dbReference type="PROSITE" id="PS00375">
    <property type="entry name" value="UDPGT"/>
    <property type="match status" value="1"/>
</dbReference>
<gene>
    <name evidence="7" type="primary">ugt3a1</name>
    <name evidence="7" type="ORF">Tcan_04028</name>
</gene>
<evidence type="ECO:0000256" key="3">
    <source>
        <dbReference type="ARBA" id="ARBA00022679"/>
    </source>
</evidence>
<dbReference type="Gene3D" id="3.40.50.2000">
    <property type="entry name" value="Glycogen Phosphorylase B"/>
    <property type="match status" value="1"/>
</dbReference>
<evidence type="ECO:0000256" key="1">
    <source>
        <dbReference type="ARBA" id="ARBA00009995"/>
    </source>
</evidence>
<comment type="caution">
    <text evidence="7">The sequence shown here is derived from an EMBL/GenBank/DDBJ whole genome shotgun (WGS) entry which is preliminary data.</text>
</comment>
<dbReference type="CDD" id="cd03784">
    <property type="entry name" value="GT1_Gtf-like"/>
    <property type="match status" value="1"/>
</dbReference>
<dbReference type="InterPro" id="IPR050271">
    <property type="entry name" value="UDP-glycosyltransferase"/>
</dbReference>
<dbReference type="EC" id="2.4.1.17" evidence="6"/>
<dbReference type="EMBL" id="JPKZ01000210">
    <property type="protein sequence ID" value="KHN88569.1"/>
    <property type="molecule type" value="Genomic_DNA"/>
</dbReference>
<dbReference type="InterPro" id="IPR002213">
    <property type="entry name" value="UDP_glucos_trans"/>
</dbReference>
<comment type="catalytic activity">
    <reaction evidence="4 6">
        <text>glucuronate acceptor + UDP-alpha-D-glucuronate = acceptor beta-D-glucuronoside + UDP + H(+)</text>
        <dbReference type="Rhea" id="RHEA:21032"/>
        <dbReference type="ChEBI" id="CHEBI:15378"/>
        <dbReference type="ChEBI" id="CHEBI:58052"/>
        <dbReference type="ChEBI" id="CHEBI:58223"/>
        <dbReference type="ChEBI" id="CHEBI:132367"/>
        <dbReference type="ChEBI" id="CHEBI:132368"/>
        <dbReference type="EC" id="2.4.1.17"/>
    </reaction>
</comment>
<dbReference type="OrthoDB" id="5835829at2759"/>
<dbReference type="PANTHER" id="PTHR48043">
    <property type="entry name" value="EG:EG0003.4 PROTEIN-RELATED"/>
    <property type="match status" value="1"/>
</dbReference>
<comment type="subcellular location">
    <subcellularLocation>
        <location evidence="6">Membrane</location>
        <topology evidence="6">Single-pass membrane protein</topology>
    </subcellularLocation>
</comment>
<proteinExistence type="inferred from homology"/>
<dbReference type="SUPFAM" id="SSF53756">
    <property type="entry name" value="UDP-Glycosyltransferase/glycogen phosphorylase"/>
    <property type="match status" value="2"/>
</dbReference>
<dbReference type="FunFam" id="3.40.50.2000:FF:000021">
    <property type="entry name" value="UDP-glucuronosyltransferase"/>
    <property type="match status" value="1"/>
</dbReference>
<keyword evidence="8" id="KW-1185">Reference proteome</keyword>
<dbReference type="OMA" id="IDPCNPA"/>
<organism evidence="7 8">
    <name type="scientific">Toxocara canis</name>
    <name type="common">Canine roundworm</name>
    <dbReference type="NCBI Taxonomy" id="6265"/>
    <lineage>
        <taxon>Eukaryota</taxon>
        <taxon>Metazoa</taxon>
        <taxon>Ecdysozoa</taxon>
        <taxon>Nematoda</taxon>
        <taxon>Chromadorea</taxon>
        <taxon>Rhabditida</taxon>
        <taxon>Spirurina</taxon>
        <taxon>Ascaridomorpha</taxon>
        <taxon>Ascaridoidea</taxon>
        <taxon>Toxocaridae</taxon>
        <taxon>Toxocara</taxon>
    </lineage>
</organism>
<reference evidence="7 8" key="1">
    <citation type="submission" date="2014-11" db="EMBL/GenBank/DDBJ databases">
        <title>Genetic blueprint of the zoonotic pathogen Toxocara canis.</title>
        <authorList>
            <person name="Zhu X.-Q."/>
            <person name="Korhonen P.K."/>
            <person name="Cai H."/>
            <person name="Young N.D."/>
            <person name="Nejsum P."/>
            <person name="von Samson-Himmelstjerna G."/>
            <person name="Boag P.R."/>
            <person name="Tan P."/>
            <person name="Li Q."/>
            <person name="Min J."/>
            <person name="Yang Y."/>
            <person name="Wang X."/>
            <person name="Fang X."/>
            <person name="Hall R.S."/>
            <person name="Hofmann A."/>
            <person name="Sternberg P.W."/>
            <person name="Jex A.R."/>
            <person name="Gasser R.B."/>
        </authorList>
    </citation>
    <scope>NUCLEOTIDE SEQUENCE [LARGE SCALE GENOMIC DNA]</scope>
    <source>
        <strain evidence="7">PN_DK_2014</strain>
    </source>
</reference>
<evidence type="ECO:0000313" key="7">
    <source>
        <dbReference type="EMBL" id="KHN88569.1"/>
    </source>
</evidence>
<dbReference type="AlphaFoldDB" id="A0A0B2W4H0"/>
<dbReference type="GO" id="GO:0015020">
    <property type="term" value="F:glucuronosyltransferase activity"/>
    <property type="evidence" value="ECO:0007669"/>
    <property type="project" value="UniProtKB-EC"/>
</dbReference>
<dbReference type="GO" id="GO:0016020">
    <property type="term" value="C:membrane"/>
    <property type="evidence" value="ECO:0007669"/>
    <property type="project" value="UniProtKB-SubCell"/>
</dbReference>
<name>A0A0B2W4H0_TOXCA</name>
<dbReference type="Pfam" id="PF00201">
    <property type="entry name" value="UDPGT"/>
    <property type="match status" value="1"/>
</dbReference>
<protein>
    <recommendedName>
        <fullName evidence="6">UDP-glucuronosyltransferase</fullName>
        <ecNumber evidence="6">2.4.1.17</ecNumber>
    </recommendedName>
</protein>
<dbReference type="STRING" id="6265.A0A0B2W4H0"/>
<evidence type="ECO:0000256" key="2">
    <source>
        <dbReference type="ARBA" id="ARBA00022676"/>
    </source>
</evidence>
<evidence type="ECO:0000256" key="4">
    <source>
        <dbReference type="ARBA" id="ARBA00047475"/>
    </source>
</evidence>
<comment type="similarity">
    <text evidence="1 5">Belongs to the UDP-glycosyltransferase family.</text>
</comment>
<sequence length="507" mass="57015">MGRIADILVGAGHEVVVLMPECDGRLKTNGTQLARVMRTNCSFDGLREMLSFLDDIWPINGLLTDAELIGRLKKEHFDLGISEVFSSCGFGIFEKIGLQKHLSAFNTEIFEAITEPFGISYNPSYVPGKGLLTDAELIGRLKKEHFDLGISEVFSFCGFGIFEKIGLQKHLSAFNTEIIEAITEPFGVSFNPSHVPGKAPTLLSYSNDMMSFMERVKNFVLFLNTYVIIRFMAVPHVLQPFEEHIRQPFTIVESFETLSKCPSIFINANLLLEFPREVNSRIAFVGGLTASRSGSLTEEFKRLMDESMGGVVLISFGTIALSSQMPSNFKSAFITFIWKYELDDEVASDLPNVVKRKWIPQAGLLGHRNMRAFVSHCGVNGMGESVYAGIPMVCIPLVFDQMRVSKKVEKQRIAVVIHKQNFTAKSFQWALRTVVYDKSYSVSARRMSAVAKDVIIPMEEEISRRARIAIKMKKVELLDAGYRKLNRLKFFYIDVIPIPLILITLLS</sequence>
<dbReference type="InterPro" id="IPR035595">
    <property type="entry name" value="UDP_glycos_trans_CS"/>
</dbReference>
<evidence type="ECO:0000313" key="8">
    <source>
        <dbReference type="Proteomes" id="UP000031036"/>
    </source>
</evidence>
<evidence type="ECO:0000256" key="6">
    <source>
        <dbReference type="RuleBase" id="RU362059"/>
    </source>
</evidence>
<dbReference type="Proteomes" id="UP000031036">
    <property type="component" value="Unassembled WGS sequence"/>
</dbReference>
<keyword evidence="2 5" id="KW-0328">Glycosyltransferase</keyword>
<dbReference type="PANTHER" id="PTHR48043:SF145">
    <property type="entry name" value="FI06409P-RELATED"/>
    <property type="match status" value="1"/>
</dbReference>
<keyword evidence="3 5" id="KW-0808">Transferase</keyword>